<keyword evidence="1" id="KW-0812">Transmembrane</keyword>
<evidence type="ECO:0000256" key="2">
    <source>
        <dbReference type="SAM" id="SignalP"/>
    </source>
</evidence>
<name>A0A1V1P2T9_9BACT</name>
<keyword evidence="2" id="KW-0732">Signal</keyword>
<proteinExistence type="predicted"/>
<feature type="chain" id="PRO_5010718495" evidence="2">
    <location>
        <begin position="22"/>
        <end position="312"/>
    </location>
</feature>
<reference evidence="4" key="1">
    <citation type="submission" date="2012-11" db="EMBL/GenBank/DDBJ databases">
        <authorList>
            <person name="Lucero-Rivera Y.E."/>
            <person name="Tovar-Ramirez D."/>
        </authorList>
    </citation>
    <scope>NUCLEOTIDE SEQUENCE [LARGE SCALE GENOMIC DNA]</scope>
    <source>
        <strain evidence="4">Araruama</strain>
    </source>
</reference>
<protein>
    <submittedName>
        <fullName evidence="3">Uncharacterized protein</fullName>
    </submittedName>
</protein>
<comment type="caution">
    <text evidence="3">The sequence shown here is derived from an EMBL/GenBank/DDBJ whole genome shotgun (WGS) entry which is preliminary data.</text>
</comment>
<dbReference type="Proteomes" id="UP000189670">
    <property type="component" value="Unassembled WGS sequence"/>
</dbReference>
<dbReference type="EMBL" id="ATBP01000729">
    <property type="protein sequence ID" value="ETR69130.1"/>
    <property type="molecule type" value="Genomic_DNA"/>
</dbReference>
<sequence length="312" mass="35905">MKQLALHLILILGICMGNALAQTDTQPEPDTADYHPMIAQFEEETAVPGDIVTLKLAFQLPKGMTFPEKIPIEGLKDFHVMGIDTDDANILIKLLVDTIDTFDVPSLKVMLTHANGTKMTFKSDPVLLTLDLPFDETEQDLDVKDIKDIFRINAAIKYLILLIILILLLLIAMGIWFYMKKRKQKLMEQAYQKPPEEIAFDGLRDLNRDAHLFRDNIKAFYFRLTQILKEYMGQIRQFPIAELTTEEIASKVKENLDIEMVRLMRKADTIKFADFHPTTAEREDHWKTVWSYVKTTADERNQENTGTTNNDV</sequence>
<accession>A0A1V1P2T9</accession>
<keyword evidence="1" id="KW-1133">Transmembrane helix</keyword>
<evidence type="ECO:0000313" key="3">
    <source>
        <dbReference type="EMBL" id="ETR69130.1"/>
    </source>
</evidence>
<dbReference type="AlphaFoldDB" id="A0A1V1P2T9"/>
<evidence type="ECO:0000256" key="1">
    <source>
        <dbReference type="SAM" id="Phobius"/>
    </source>
</evidence>
<feature type="transmembrane region" description="Helical" evidence="1">
    <location>
        <begin position="158"/>
        <end position="179"/>
    </location>
</feature>
<organism evidence="3 4">
    <name type="scientific">Candidatus Magnetoglobus multicellularis str. Araruama</name>
    <dbReference type="NCBI Taxonomy" id="890399"/>
    <lineage>
        <taxon>Bacteria</taxon>
        <taxon>Pseudomonadati</taxon>
        <taxon>Thermodesulfobacteriota</taxon>
        <taxon>Desulfobacteria</taxon>
        <taxon>Desulfobacterales</taxon>
        <taxon>Desulfobacteraceae</taxon>
        <taxon>Candidatus Magnetoglobus</taxon>
    </lineage>
</organism>
<evidence type="ECO:0000313" key="4">
    <source>
        <dbReference type="Proteomes" id="UP000189670"/>
    </source>
</evidence>
<gene>
    <name evidence="3" type="ORF">OMM_04133</name>
</gene>
<keyword evidence="1" id="KW-0472">Membrane</keyword>
<feature type="signal peptide" evidence="2">
    <location>
        <begin position="1"/>
        <end position="21"/>
    </location>
</feature>